<dbReference type="EMBL" id="JAOVZO020000023">
    <property type="protein sequence ID" value="MDC8016125.1"/>
    <property type="molecule type" value="Genomic_DNA"/>
</dbReference>
<dbReference type="RefSeq" id="WP_263542588.1">
    <property type="nucleotide sequence ID" value="NZ_JAOVZO020000023.1"/>
</dbReference>
<proteinExistence type="predicted"/>
<gene>
    <name evidence="1" type="ORF">OD750_026665</name>
</gene>
<comment type="caution">
    <text evidence="1">The sequence shown here is derived from an EMBL/GenBank/DDBJ whole genome shotgun (WGS) entry which is preliminary data.</text>
</comment>
<name>A0A9X4BJA0_9GAMM</name>
<keyword evidence="2" id="KW-1185">Reference proteome</keyword>
<sequence>MGIATVTNVALDSSKLHAAAVALKSEKDILGSLEADAKTFLARFGVSVDDATAKAIQQRVSTRGDAAPAPASVVHIDV</sequence>
<accession>A0A9X4BJA0</accession>
<evidence type="ECO:0000313" key="1">
    <source>
        <dbReference type="EMBL" id="MDC8016125.1"/>
    </source>
</evidence>
<protein>
    <submittedName>
        <fullName evidence="1">Uncharacterized protein</fullName>
    </submittedName>
</protein>
<dbReference type="Proteomes" id="UP001139971">
    <property type="component" value="Unassembled WGS sequence"/>
</dbReference>
<dbReference type="AlphaFoldDB" id="A0A9X4BJA0"/>
<evidence type="ECO:0000313" key="2">
    <source>
        <dbReference type="Proteomes" id="UP001139971"/>
    </source>
</evidence>
<organism evidence="1 2">
    <name type="scientific">Tahibacter soli</name>
    <dbReference type="NCBI Taxonomy" id="2983605"/>
    <lineage>
        <taxon>Bacteria</taxon>
        <taxon>Pseudomonadati</taxon>
        <taxon>Pseudomonadota</taxon>
        <taxon>Gammaproteobacteria</taxon>
        <taxon>Lysobacterales</taxon>
        <taxon>Rhodanobacteraceae</taxon>
        <taxon>Tahibacter</taxon>
    </lineage>
</organism>
<reference evidence="1" key="1">
    <citation type="submission" date="2023-02" db="EMBL/GenBank/DDBJ databases">
        <title>Tahibacter soli sp. nov. isolated from soil.</title>
        <authorList>
            <person name="Baek J.H."/>
            <person name="Lee J.K."/>
            <person name="Choi D.G."/>
            <person name="Jeon C.O."/>
        </authorList>
    </citation>
    <scope>NUCLEOTIDE SEQUENCE</scope>
    <source>
        <strain evidence="1">BL</strain>
    </source>
</reference>